<keyword evidence="3" id="KW-0804">Transcription</keyword>
<dbReference type="Gene3D" id="1.20.120.530">
    <property type="entry name" value="GntR ligand-binding domain-like"/>
    <property type="match status" value="1"/>
</dbReference>
<organism evidence="5 6">
    <name type="scientific">Flintibacter hominis</name>
    <dbReference type="NCBI Taxonomy" id="2763048"/>
    <lineage>
        <taxon>Bacteria</taxon>
        <taxon>Bacillati</taxon>
        <taxon>Bacillota</taxon>
        <taxon>Clostridia</taxon>
        <taxon>Eubacteriales</taxon>
        <taxon>Flintibacter</taxon>
    </lineage>
</organism>
<evidence type="ECO:0000313" key="5">
    <source>
        <dbReference type="EMBL" id="MBC5722999.1"/>
    </source>
</evidence>
<dbReference type="SUPFAM" id="SSF46785">
    <property type="entry name" value="Winged helix' DNA-binding domain"/>
    <property type="match status" value="1"/>
</dbReference>
<dbReference type="SUPFAM" id="SSF48008">
    <property type="entry name" value="GntR ligand-binding domain-like"/>
    <property type="match status" value="1"/>
</dbReference>
<comment type="caution">
    <text evidence="5">The sequence shown here is derived from an EMBL/GenBank/DDBJ whole genome shotgun (WGS) entry which is preliminary data.</text>
</comment>
<dbReference type="GO" id="GO:0003677">
    <property type="term" value="F:DNA binding"/>
    <property type="evidence" value="ECO:0007669"/>
    <property type="project" value="UniProtKB-KW"/>
</dbReference>
<accession>A0A8J6J262</accession>
<dbReference type="CDD" id="cd07377">
    <property type="entry name" value="WHTH_GntR"/>
    <property type="match status" value="1"/>
</dbReference>
<dbReference type="Pfam" id="PF00392">
    <property type="entry name" value="GntR"/>
    <property type="match status" value="1"/>
</dbReference>
<gene>
    <name evidence="5" type="ORF">H8S11_09255</name>
</gene>
<dbReference type="PROSITE" id="PS50949">
    <property type="entry name" value="HTH_GNTR"/>
    <property type="match status" value="1"/>
</dbReference>
<evidence type="ECO:0000256" key="3">
    <source>
        <dbReference type="ARBA" id="ARBA00023163"/>
    </source>
</evidence>
<name>A0A8J6J262_9FIRM</name>
<keyword evidence="6" id="KW-1185">Reference proteome</keyword>
<sequence>MIEKQLPYKYKVYEIIKEDILSGKYQAGEELNERELAETMGVSRTPVREAIQMLEHNGWVSIETYKGAVIRSFGRKYLADLMKVRTALELSAVEDAAKNITDETFAAIEQTYQQQVAAMDSSNNLDFAQLDRLFHQSIYELSGNNTLIDLLGNLNDMIFVTATKALSGAPRRQSTIREHAAILEALRCRNADQAVRAMKLHMEQTHCNVQHNTSID</sequence>
<feature type="domain" description="HTH gntR-type" evidence="4">
    <location>
        <begin position="6"/>
        <end position="73"/>
    </location>
</feature>
<proteinExistence type="predicted"/>
<dbReference type="SMART" id="SM00345">
    <property type="entry name" value="HTH_GNTR"/>
    <property type="match status" value="1"/>
</dbReference>
<dbReference type="Gene3D" id="1.10.10.10">
    <property type="entry name" value="Winged helix-like DNA-binding domain superfamily/Winged helix DNA-binding domain"/>
    <property type="match status" value="1"/>
</dbReference>
<dbReference type="AlphaFoldDB" id="A0A8J6J262"/>
<dbReference type="PRINTS" id="PR00035">
    <property type="entry name" value="HTHGNTR"/>
</dbReference>
<keyword evidence="1" id="KW-0805">Transcription regulation</keyword>
<dbReference type="InterPro" id="IPR000524">
    <property type="entry name" value="Tscrpt_reg_HTH_GntR"/>
</dbReference>
<dbReference type="Proteomes" id="UP000628736">
    <property type="component" value="Unassembled WGS sequence"/>
</dbReference>
<evidence type="ECO:0000313" key="6">
    <source>
        <dbReference type="Proteomes" id="UP000628736"/>
    </source>
</evidence>
<dbReference type="GO" id="GO:0003700">
    <property type="term" value="F:DNA-binding transcription factor activity"/>
    <property type="evidence" value="ECO:0007669"/>
    <property type="project" value="InterPro"/>
</dbReference>
<dbReference type="EMBL" id="JACOPO010000005">
    <property type="protein sequence ID" value="MBC5722999.1"/>
    <property type="molecule type" value="Genomic_DNA"/>
</dbReference>
<dbReference type="PANTHER" id="PTHR43537:SF5">
    <property type="entry name" value="UXU OPERON TRANSCRIPTIONAL REGULATOR"/>
    <property type="match status" value="1"/>
</dbReference>
<keyword evidence="2" id="KW-0238">DNA-binding</keyword>
<dbReference type="InterPro" id="IPR011711">
    <property type="entry name" value="GntR_C"/>
</dbReference>
<dbReference type="InterPro" id="IPR036388">
    <property type="entry name" value="WH-like_DNA-bd_sf"/>
</dbReference>
<dbReference type="SMART" id="SM00895">
    <property type="entry name" value="FCD"/>
    <property type="match status" value="1"/>
</dbReference>
<dbReference type="RefSeq" id="WP_186852917.1">
    <property type="nucleotide sequence ID" value="NZ_JACOPO010000005.1"/>
</dbReference>
<reference evidence="5" key="1">
    <citation type="submission" date="2020-08" db="EMBL/GenBank/DDBJ databases">
        <title>Genome public.</title>
        <authorList>
            <person name="Liu C."/>
            <person name="Sun Q."/>
        </authorList>
    </citation>
    <scope>NUCLEOTIDE SEQUENCE</scope>
    <source>
        <strain evidence="5">NSJ-23</strain>
    </source>
</reference>
<evidence type="ECO:0000256" key="1">
    <source>
        <dbReference type="ARBA" id="ARBA00023015"/>
    </source>
</evidence>
<dbReference type="InterPro" id="IPR036390">
    <property type="entry name" value="WH_DNA-bd_sf"/>
</dbReference>
<dbReference type="PANTHER" id="PTHR43537">
    <property type="entry name" value="TRANSCRIPTIONAL REGULATOR, GNTR FAMILY"/>
    <property type="match status" value="1"/>
</dbReference>
<evidence type="ECO:0000259" key="4">
    <source>
        <dbReference type="PROSITE" id="PS50949"/>
    </source>
</evidence>
<dbReference type="InterPro" id="IPR008920">
    <property type="entry name" value="TF_FadR/GntR_C"/>
</dbReference>
<evidence type="ECO:0000256" key="2">
    <source>
        <dbReference type="ARBA" id="ARBA00023125"/>
    </source>
</evidence>
<protein>
    <submittedName>
        <fullName evidence="5">GntR family transcriptional regulator</fullName>
    </submittedName>
</protein>
<dbReference type="Pfam" id="PF07729">
    <property type="entry name" value="FCD"/>
    <property type="match status" value="1"/>
</dbReference>